<comment type="caution">
    <text evidence="3">The sequence shown here is derived from an EMBL/GenBank/DDBJ whole genome shotgun (WGS) entry which is preliminary data.</text>
</comment>
<dbReference type="Proteomes" id="UP000436088">
    <property type="component" value="Unassembled WGS sequence"/>
</dbReference>
<dbReference type="InterPro" id="IPR029472">
    <property type="entry name" value="Copia-like_N"/>
</dbReference>
<feature type="domain" description="Retrotransposon gag" evidence="1">
    <location>
        <begin position="85"/>
        <end position="156"/>
    </location>
</feature>
<dbReference type="InterPro" id="IPR005162">
    <property type="entry name" value="Retrotrans_gag_dom"/>
</dbReference>
<sequence length="276" mass="30820">MMNALNDNFDNGGNPYYLHQSDNPGMILVTQPLTSDNFHSWKWSMMLALSAKNKLGFMDGSIPAPDTSSPELLNAWTRANNLVNSWILNSVSKDIAASLLYHTTAAEIWRDLVESFQQSNSPHLFQLKKKLTDLVQGQMTVSTYYTQLKIIWDELFSIKQLCSCLSCTCGGVRRMIVDHQQKQVIQYLMGLNESFAHVRGQILLLDPLPSVVIGAIDGFIAITGACFGPDNKAKFGYHISAGTIWTVGSKLDPTADKERRLEKKSNPKWVLGFLFG</sequence>
<accession>A0A6A3CRK6</accession>
<dbReference type="PANTHER" id="PTHR37610">
    <property type="entry name" value="CCHC-TYPE DOMAIN-CONTAINING PROTEIN"/>
    <property type="match status" value="1"/>
</dbReference>
<evidence type="ECO:0000313" key="4">
    <source>
        <dbReference type="Proteomes" id="UP000436088"/>
    </source>
</evidence>
<organism evidence="3 4">
    <name type="scientific">Hibiscus syriacus</name>
    <name type="common">Rose of Sharon</name>
    <dbReference type="NCBI Taxonomy" id="106335"/>
    <lineage>
        <taxon>Eukaryota</taxon>
        <taxon>Viridiplantae</taxon>
        <taxon>Streptophyta</taxon>
        <taxon>Embryophyta</taxon>
        <taxon>Tracheophyta</taxon>
        <taxon>Spermatophyta</taxon>
        <taxon>Magnoliopsida</taxon>
        <taxon>eudicotyledons</taxon>
        <taxon>Gunneridae</taxon>
        <taxon>Pentapetalae</taxon>
        <taxon>rosids</taxon>
        <taxon>malvids</taxon>
        <taxon>Malvales</taxon>
        <taxon>Malvaceae</taxon>
        <taxon>Malvoideae</taxon>
        <taxon>Hibiscus</taxon>
    </lineage>
</organism>
<keyword evidence="4" id="KW-1185">Reference proteome</keyword>
<reference evidence="3" key="1">
    <citation type="submission" date="2019-09" db="EMBL/GenBank/DDBJ databases">
        <title>Draft genome information of white flower Hibiscus syriacus.</title>
        <authorList>
            <person name="Kim Y.-M."/>
        </authorList>
    </citation>
    <scope>NUCLEOTIDE SEQUENCE [LARGE SCALE GENOMIC DNA]</scope>
    <source>
        <strain evidence="3">YM2019G1</strain>
    </source>
</reference>
<evidence type="ECO:0008006" key="5">
    <source>
        <dbReference type="Google" id="ProtNLM"/>
    </source>
</evidence>
<dbReference type="PANTHER" id="PTHR37610:SF97">
    <property type="entry name" value="RETROTRANSPOSON GAG DOMAIN-CONTAINING PROTEIN"/>
    <property type="match status" value="1"/>
</dbReference>
<dbReference type="Pfam" id="PF14244">
    <property type="entry name" value="Retrotran_gag_3"/>
    <property type="match status" value="1"/>
</dbReference>
<protein>
    <recommendedName>
        <fullName evidence="5">Retrotransposon Copia-like N-terminal domain-containing protein</fullName>
    </recommendedName>
</protein>
<dbReference type="Pfam" id="PF03732">
    <property type="entry name" value="Retrotrans_gag"/>
    <property type="match status" value="1"/>
</dbReference>
<evidence type="ECO:0000259" key="1">
    <source>
        <dbReference type="Pfam" id="PF03732"/>
    </source>
</evidence>
<name>A0A6A3CRK6_HIBSY</name>
<feature type="domain" description="Retrotransposon Copia-like N-terminal" evidence="2">
    <location>
        <begin position="19"/>
        <end position="66"/>
    </location>
</feature>
<evidence type="ECO:0000259" key="2">
    <source>
        <dbReference type="Pfam" id="PF14244"/>
    </source>
</evidence>
<dbReference type="EMBL" id="VEPZ02000167">
    <property type="protein sequence ID" value="KAE8732030.1"/>
    <property type="molecule type" value="Genomic_DNA"/>
</dbReference>
<dbReference type="AlphaFoldDB" id="A0A6A3CRK6"/>
<proteinExistence type="predicted"/>
<evidence type="ECO:0000313" key="3">
    <source>
        <dbReference type="EMBL" id="KAE8732030.1"/>
    </source>
</evidence>
<gene>
    <name evidence="3" type="ORF">F3Y22_tig00002237pilonHSYRG00016</name>
</gene>